<evidence type="ECO:0008006" key="3">
    <source>
        <dbReference type="Google" id="ProtNLM"/>
    </source>
</evidence>
<reference evidence="1 2" key="1">
    <citation type="submission" date="2021-02" db="EMBL/GenBank/DDBJ databases">
        <authorList>
            <person name="Han P."/>
        </authorList>
    </citation>
    <scope>NUCLEOTIDE SEQUENCE [LARGE SCALE GENOMIC DNA]</scope>
    <source>
        <strain evidence="1">Candidatus Nitrospira sp. ZN2</strain>
    </source>
</reference>
<accession>A0ABM8QC39</accession>
<dbReference type="EMBL" id="CAJNBJ010000001">
    <property type="protein sequence ID" value="CAE6689075.1"/>
    <property type="molecule type" value="Genomic_DNA"/>
</dbReference>
<dbReference type="RefSeq" id="WP_213040068.1">
    <property type="nucleotide sequence ID" value="NZ_CAJNBJ010000001.1"/>
</dbReference>
<proteinExistence type="predicted"/>
<keyword evidence="2" id="KW-1185">Reference proteome</keyword>
<evidence type="ECO:0000313" key="2">
    <source>
        <dbReference type="Proteomes" id="UP000675880"/>
    </source>
</evidence>
<name>A0ABM8QC39_9BACT</name>
<protein>
    <recommendedName>
        <fullName evidence="3">Lipoprotein</fullName>
    </recommendedName>
</protein>
<sequence>MPMRRVWFVVLFVMGLGGCSLEQELSRTPRTAVEQVLLTQALTHALKNLTLQLPGGVNVEVDATGLESDRSRLRMTNSDLGSLNSPARDILYIRDLVAAELGRRGYLVRARDTESPYLVRVMAESFGTMQGITFFGMPPVQSVLIPFALPELTLYKQQNQSGYARLHLDIYDNRTGEFLGSSATLVGRTFYNQYTLLFFLTWNRTDIDAPP</sequence>
<dbReference type="PROSITE" id="PS51257">
    <property type="entry name" value="PROKAR_LIPOPROTEIN"/>
    <property type="match status" value="1"/>
</dbReference>
<organism evidence="1 2">
    <name type="scientific">Nitrospira defluvii</name>
    <dbReference type="NCBI Taxonomy" id="330214"/>
    <lineage>
        <taxon>Bacteria</taxon>
        <taxon>Pseudomonadati</taxon>
        <taxon>Nitrospirota</taxon>
        <taxon>Nitrospiria</taxon>
        <taxon>Nitrospirales</taxon>
        <taxon>Nitrospiraceae</taxon>
        <taxon>Nitrospira</taxon>
    </lineage>
</organism>
<comment type="caution">
    <text evidence="1">The sequence shown here is derived from an EMBL/GenBank/DDBJ whole genome shotgun (WGS) entry which is preliminary data.</text>
</comment>
<gene>
    <name evidence="1" type="ORF">NSPZN2_10125</name>
</gene>
<evidence type="ECO:0000313" key="1">
    <source>
        <dbReference type="EMBL" id="CAE6689075.1"/>
    </source>
</evidence>
<dbReference type="Proteomes" id="UP000675880">
    <property type="component" value="Unassembled WGS sequence"/>
</dbReference>